<dbReference type="InterPro" id="IPR038653">
    <property type="entry name" value="Put_CMD_sf"/>
</dbReference>
<dbReference type="EMBL" id="JADIMJ010000115">
    <property type="protein sequence ID" value="MBO8454565.1"/>
    <property type="molecule type" value="Genomic_DNA"/>
</dbReference>
<dbReference type="Proteomes" id="UP000771749">
    <property type="component" value="Unassembled WGS sequence"/>
</dbReference>
<evidence type="ECO:0000313" key="1">
    <source>
        <dbReference type="EMBL" id="MBO8454565.1"/>
    </source>
</evidence>
<reference evidence="1" key="1">
    <citation type="submission" date="2020-10" db="EMBL/GenBank/DDBJ databases">
        <authorList>
            <person name="Gilroy R."/>
        </authorList>
    </citation>
    <scope>NUCLEOTIDE SEQUENCE</scope>
    <source>
        <strain evidence="1">F1-3629</strain>
    </source>
</reference>
<sequence>MRRTGVFLAGFAALFSSCTEEFAVPDETAGGEVVISLSRDGSTSAVPGSRSGVTQAASDAELPDLADFEVEIYNSSGIRLYRDTYAETEGLRIPLNAGEYRLLAQHGDSLGIGFNSVWYAADTVFTVHGQTVEELSAVARMSKVKVAVEYGTNLQLRYSQYHSRVRLDGSASRYLKFEKNEVRAGYMPAGSLGYEFYAMVDGEWMYYPAEPVECRPNDFITFHAEIDTGTGDLTLVTVRVDDSMNVIEKQETIPADAAPKDPPAIALTGFDGNNGYSFIEADGAPLVQADVVAKGGIKSCVLGISSEYLAGLGVPESVDLAAEISPEIAEALRSVGMRWPRDIAGARFANLDFTASSLAVKYDRDASSNFAGTFTLTVTDELDRTASETFSVACREPGALDFSPDEDNAFARRFRGFSAGISEGNPEAISIQYSTDGVDWTAVGPASVSEGTASYADITGLVPGTAYQVRAIYNGNEDYATEPVVLTTETAAQVGNPGFEDNYSVRMYHQSVLWASNSIYRYYFWKSDSEDRWWDTVNDLTTPDPGSSSVWDYRSASGTVPTSDESNTASYHLRTYDGQSSLVTEGHTGTAAEIATVGWGAGNTWTAAGTAPSSRTAGEMFIGTYGSPVDYGKPFPSRPTAVTFWYKYYSYNNETTSPYVEIYADDGSRIGYGSFRIDSTVVNFAKARMDIEYSSLAKGSEITIVFKSTDSSSPATKAVWGDSGALSGYLDSRHIGSILTVDDIELIYE</sequence>
<organism evidence="1 2">
    <name type="scientific">Candidatus Cryptobacteroides gallistercoris</name>
    <dbReference type="NCBI Taxonomy" id="2840765"/>
    <lineage>
        <taxon>Bacteria</taxon>
        <taxon>Pseudomonadati</taxon>
        <taxon>Bacteroidota</taxon>
        <taxon>Bacteroidia</taxon>
        <taxon>Bacteroidales</taxon>
        <taxon>Candidatus Cryptobacteroides</taxon>
    </lineage>
</organism>
<dbReference type="InterPro" id="IPR027840">
    <property type="entry name" value="DUF4493"/>
</dbReference>
<reference evidence="1" key="2">
    <citation type="journal article" date="2021" name="PeerJ">
        <title>Extensive microbial diversity within the chicken gut microbiome revealed by metagenomics and culture.</title>
        <authorList>
            <person name="Gilroy R."/>
            <person name="Ravi A."/>
            <person name="Getino M."/>
            <person name="Pursley I."/>
            <person name="Horton D.L."/>
            <person name="Alikhan N.F."/>
            <person name="Baker D."/>
            <person name="Gharbi K."/>
            <person name="Hall N."/>
            <person name="Watson M."/>
            <person name="Adriaenssens E.M."/>
            <person name="Foster-Nyarko E."/>
            <person name="Jarju S."/>
            <person name="Secka A."/>
            <person name="Antonio M."/>
            <person name="Oren A."/>
            <person name="Chaudhuri R.R."/>
            <person name="La Ragione R."/>
            <person name="Hildebrand F."/>
            <person name="Pallen M.J."/>
        </authorList>
    </citation>
    <scope>NUCLEOTIDE SEQUENCE</scope>
    <source>
        <strain evidence="1">F1-3629</strain>
    </source>
</reference>
<accession>A0A940DR20</accession>
<comment type="caution">
    <text evidence="1">The sequence shown here is derived from an EMBL/GenBank/DDBJ whole genome shotgun (WGS) entry which is preliminary data.</text>
</comment>
<evidence type="ECO:0000313" key="2">
    <source>
        <dbReference type="Proteomes" id="UP000771749"/>
    </source>
</evidence>
<name>A0A940DR20_9BACT</name>
<proteinExistence type="predicted"/>
<protein>
    <submittedName>
        <fullName evidence="1">DUF4493 domain-containing protein</fullName>
    </submittedName>
</protein>
<dbReference type="PROSITE" id="PS51257">
    <property type="entry name" value="PROKAR_LIPOPROTEIN"/>
    <property type="match status" value="1"/>
</dbReference>
<gene>
    <name evidence="1" type="ORF">IAC07_07585</name>
</gene>
<dbReference type="Gene3D" id="2.60.120.890">
    <property type="entry name" value="BT2081, beta-jelly-roll domain"/>
    <property type="match status" value="1"/>
</dbReference>
<dbReference type="AlphaFoldDB" id="A0A940DR20"/>
<dbReference type="Pfam" id="PF14900">
    <property type="entry name" value="DUF4493"/>
    <property type="match status" value="1"/>
</dbReference>